<evidence type="ECO:0000313" key="1">
    <source>
        <dbReference type="EMBL" id="CDL86623.1"/>
    </source>
</evidence>
<gene>
    <name evidence="1" type="ORF">XCR1_4270003</name>
</gene>
<sequence>MNSLWLPFQKSDYSLLDINKINAMYGALHENRTNNKWRSYYNL</sequence>
<dbReference type="AlphaFoldDB" id="W1J9D3"/>
<evidence type="ECO:0000313" key="2">
    <source>
        <dbReference type="Proteomes" id="UP000019197"/>
    </source>
</evidence>
<accession>W1J9D3</accession>
<proteinExistence type="predicted"/>
<organism evidence="1 2">
    <name type="scientific">Xenorhabdus cabanillasii JM26</name>
    <dbReference type="NCBI Taxonomy" id="1427517"/>
    <lineage>
        <taxon>Bacteria</taxon>
        <taxon>Pseudomonadati</taxon>
        <taxon>Pseudomonadota</taxon>
        <taxon>Gammaproteobacteria</taxon>
        <taxon>Enterobacterales</taxon>
        <taxon>Morganellaceae</taxon>
        <taxon>Xenorhabdus</taxon>
    </lineage>
</organism>
<comment type="caution">
    <text evidence="1">The sequence shown here is derived from an EMBL/GenBank/DDBJ whole genome shotgun (WGS) entry which is preliminary data.</text>
</comment>
<dbReference type="Proteomes" id="UP000019197">
    <property type="component" value="Unassembled WGS sequence"/>
</dbReference>
<dbReference type="EMBL" id="CBXE010000365">
    <property type="protein sequence ID" value="CDL86623.1"/>
    <property type="molecule type" value="Genomic_DNA"/>
</dbReference>
<reference evidence="1 2" key="1">
    <citation type="submission" date="2013-11" db="EMBL/GenBank/DDBJ databases">
        <title>Draft genome sequence and annotation of the entomopathogenic bacterium, Xenorhabdus cabanillasi strain JM26.</title>
        <authorList>
            <person name="Gualtieri M."/>
            <person name="Ogier J.C."/>
            <person name="Pages S."/>
            <person name="Givaudan A."/>
            <person name="Gaudriault S."/>
        </authorList>
    </citation>
    <scope>NUCLEOTIDE SEQUENCE [LARGE SCALE GENOMIC DNA]</scope>
    <source>
        <strain evidence="1 2">JM26</strain>
    </source>
</reference>
<name>W1J9D3_9GAMM</name>
<protein>
    <submittedName>
        <fullName evidence="1">Uncharacterized protein</fullName>
    </submittedName>
</protein>